<evidence type="ECO:0000313" key="2">
    <source>
        <dbReference type="EMBL" id="KAJ9144302.1"/>
    </source>
</evidence>
<dbReference type="EMBL" id="JANBVN010000102">
    <property type="protein sequence ID" value="KAJ9144302.1"/>
    <property type="molecule type" value="Genomic_DNA"/>
</dbReference>
<dbReference type="AlphaFoldDB" id="A0AA38REL5"/>
<keyword evidence="1" id="KW-0732">Signal</keyword>
<dbReference type="InterPro" id="IPR024079">
    <property type="entry name" value="MetalloPept_cat_dom_sf"/>
</dbReference>
<dbReference type="Gene3D" id="3.40.390.10">
    <property type="entry name" value="Collagenase (Catalytic Domain)"/>
    <property type="match status" value="1"/>
</dbReference>
<sequence>MALRKFLLCCWALCLGTTARASANEHLPLRAPLIVTPKELELVSANFTDFSLSSHAGSIVKRYVYTCSAVDMVTVSAAYNQASQMIDAALVALNGIVSILNDITHAYQVYRDNPLIKVQWETFGAIFGGVEFPIDTKNRDKQLKMLAYATYIQCKDSVDSPDTLNIDIQCSDAWLSPTDPNGNRHPLPGNYWDSRPNFQSRPNMALDGWLDIGGAPGCSSGVAGGPTTTGFTITQLWAAKTDVMTLCQGYFATWNDHQANGGTLKDVCAIAYNSGKRIQEVIDEDRLAVTVLHELTHSVSAVKTSVTDPIHFNDVSPVSDQECPSRPGEDAYGWLCVTQLADNPDKAIKNADSYAIFAAAVYCNKNNWSTGFARKVY</sequence>
<evidence type="ECO:0008006" key="4">
    <source>
        <dbReference type="Google" id="ProtNLM"/>
    </source>
</evidence>
<feature type="chain" id="PRO_5041402943" description="Lysine-specific metallo-endopeptidase domain-containing protein" evidence="1">
    <location>
        <begin position="24"/>
        <end position="377"/>
    </location>
</feature>
<protein>
    <recommendedName>
        <fullName evidence="4">Lysine-specific metallo-endopeptidase domain-containing protein</fullName>
    </recommendedName>
</protein>
<organism evidence="2 3">
    <name type="scientific">Coniochaeta hoffmannii</name>
    <dbReference type="NCBI Taxonomy" id="91930"/>
    <lineage>
        <taxon>Eukaryota</taxon>
        <taxon>Fungi</taxon>
        <taxon>Dikarya</taxon>
        <taxon>Ascomycota</taxon>
        <taxon>Pezizomycotina</taxon>
        <taxon>Sordariomycetes</taxon>
        <taxon>Sordariomycetidae</taxon>
        <taxon>Coniochaetales</taxon>
        <taxon>Coniochaetaceae</taxon>
        <taxon>Coniochaeta</taxon>
    </lineage>
</organism>
<comment type="caution">
    <text evidence="2">The sequence shown here is derived from an EMBL/GenBank/DDBJ whole genome shotgun (WGS) entry which is preliminary data.</text>
</comment>
<accession>A0AA38REL5</accession>
<proteinExistence type="predicted"/>
<keyword evidence="3" id="KW-1185">Reference proteome</keyword>
<gene>
    <name evidence="2" type="ORF">NKR19_g6553</name>
</gene>
<feature type="signal peptide" evidence="1">
    <location>
        <begin position="1"/>
        <end position="23"/>
    </location>
</feature>
<evidence type="ECO:0000313" key="3">
    <source>
        <dbReference type="Proteomes" id="UP001174691"/>
    </source>
</evidence>
<dbReference type="GO" id="GO:0008237">
    <property type="term" value="F:metallopeptidase activity"/>
    <property type="evidence" value="ECO:0007669"/>
    <property type="project" value="InterPro"/>
</dbReference>
<dbReference type="Proteomes" id="UP001174691">
    <property type="component" value="Unassembled WGS sequence"/>
</dbReference>
<reference evidence="2" key="1">
    <citation type="submission" date="2022-07" db="EMBL/GenBank/DDBJ databases">
        <title>Fungi with potential for degradation of polypropylene.</title>
        <authorList>
            <person name="Gostincar C."/>
        </authorList>
    </citation>
    <scope>NUCLEOTIDE SEQUENCE</scope>
    <source>
        <strain evidence="2">EXF-13287</strain>
    </source>
</reference>
<name>A0AA38REL5_9PEZI</name>
<dbReference type="SUPFAM" id="SSF55486">
    <property type="entry name" value="Metalloproteases ('zincins'), catalytic domain"/>
    <property type="match status" value="1"/>
</dbReference>
<evidence type="ECO:0000256" key="1">
    <source>
        <dbReference type="SAM" id="SignalP"/>
    </source>
</evidence>